<feature type="region of interest" description="Disordered" evidence="2">
    <location>
        <begin position="1"/>
        <end position="25"/>
    </location>
</feature>
<dbReference type="Proteomes" id="UP000515908">
    <property type="component" value="Chromosome 18"/>
</dbReference>
<dbReference type="EMBL" id="LR877162">
    <property type="protein sequence ID" value="CAD2220816.1"/>
    <property type="molecule type" value="Genomic_DNA"/>
</dbReference>
<dbReference type="OrthoDB" id="15735at2759"/>
<proteinExistence type="inferred from homology"/>
<dbReference type="InterPro" id="IPR007303">
    <property type="entry name" value="TIP41-like"/>
</dbReference>
<evidence type="ECO:0000256" key="2">
    <source>
        <dbReference type="SAM" id="MobiDB-lite"/>
    </source>
</evidence>
<sequence length="306" mass="35146">MTRALSSNPGLAFTNSTPIPSGVPLPGQTLTVDGPTKVTGIPFMTIDVPRPDKTEKMVGEWRFTTTRLDRIANQSELDELEKSLAFTAFPEIQFLENTLVVSVASGHRPILNFNLRDILRSAKAYYDGPKYQQEQGDLIIPVSGSWTNSTFAKHDPKIDWAWRNQFFGLGPSLKLAPLKEGSGINWELLKNQKLEIVFFDSFDFFEDDVHDNGMIRCSVKFRVMNEAFFILFRHFVRVDGHELWCRDVRYFHEFTTKRNDQPHIVVVEEVKKLKAIHAIEEVHNTPIDNLLANAETLRKEEFMIEF</sequence>
<dbReference type="AlphaFoldDB" id="A0A7G2CLW7"/>
<evidence type="ECO:0000256" key="1">
    <source>
        <dbReference type="ARBA" id="ARBA00006658"/>
    </source>
</evidence>
<reference evidence="3 4" key="1">
    <citation type="submission" date="2020-08" db="EMBL/GenBank/DDBJ databases">
        <authorList>
            <person name="Newling K."/>
            <person name="Davey J."/>
            <person name="Forrester S."/>
        </authorList>
    </citation>
    <scope>NUCLEOTIDE SEQUENCE [LARGE SCALE GENOMIC DNA]</scope>
    <source>
        <strain evidence="4">Crithidia deanei Carvalho (ATCC PRA-265)</strain>
    </source>
</reference>
<accession>A0A7G2CLW7</accession>
<dbReference type="PANTHER" id="PTHR21021:SF16">
    <property type="entry name" value="TIP41-LIKE PROTEIN"/>
    <property type="match status" value="1"/>
</dbReference>
<dbReference type="VEuPathDB" id="TriTrypDB:ADEAN_000833900"/>
<dbReference type="GO" id="GO:0031929">
    <property type="term" value="P:TOR signaling"/>
    <property type="evidence" value="ECO:0007669"/>
    <property type="project" value="TreeGrafter"/>
</dbReference>
<dbReference type="InterPro" id="IPR051330">
    <property type="entry name" value="Phosphatase_reg/MetRdx"/>
</dbReference>
<evidence type="ECO:0000313" key="3">
    <source>
        <dbReference type="EMBL" id="CAD2220816.1"/>
    </source>
</evidence>
<gene>
    <name evidence="3" type="ORF">ADEAN_000833900</name>
</gene>
<dbReference type="GO" id="GO:0005829">
    <property type="term" value="C:cytosol"/>
    <property type="evidence" value="ECO:0007669"/>
    <property type="project" value="TreeGrafter"/>
</dbReference>
<dbReference type="PANTHER" id="PTHR21021">
    <property type="entry name" value="GAF/PUTATIVE CYTOSKELETAL PROTEIN"/>
    <property type="match status" value="1"/>
</dbReference>
<comment type="similarity">
    <text evidence="1">Belongs to the TIP41 family.</text>
</comment>
<protein>
    <submittedName>
        <fullName evidence="3">TIP41-like family, putative</fullName>
    </submittedName>
</protein>
<dbReference type="Pfam" id="PF04176">
    <property type="entry name" value="TIP41"/>
    <property type="match status" value="1"/>
</dbReference>
<name>A0A7G2CLW7_9TRYP</name>
<organism evidence="3 4">
    <name type="scientific">Angomonas deanei</name>
    <dbReference type="NCBI Taxonomy" id="59799"/>
    <lineage>
        <taxon>Eukaryota</taxon>
        <taxon>Discoba</taxon>
        <taxon>Euglenozoa</taxon>
        <taxon>Kinetoplastea</taxon>
        <taxon>Metakinetoplastina</taxon>
        <taxon>Trypanosomatida</taxon>
        <taxon>Trypanosomatidae</taxon>
        <taxon>Strigomonadinae</taxon>
        <taxon>Angomonas</taxon>
    </lineage>
</organism>
<keyword evidence="4" id="KW-1185">Reference proteome</keyword>
<feature type="compositionally biased region" description="Polar residues" evidence="2">
    <location>
        <begin position="1"/>
        <end position="19"/>
    </location>
</feature>
<evidence type="ECO:0000313" key="4">
    <source>
        <dbReference type="Proteomes" id="UP000515908"/>
    </source>
</evidence>